<accession>A0AC61QNT1</accession>
<gene>
    <name evidence="1" type="ORF">E5358_12760</name>
</gene>
<proteinExistence type="predicted"/>
<dbReference type="Proteomes" id="UP000308886">
    <property type="component" value="Unassembled WGS sequence"/>
</dbReference>
<reference evidence="1" key="1">
    <citation type="submission" date="2019-04" db="EMBL/GenBank/DDBJ databases">
        <title>Microbes associate with the intestines of laboratory mice.</title>
        <authorList>
            <person name="Navarre W."/>
            <person name="Wong E."/>
            <person name="Huang K."/>
            <person name="Tropini C."/>
            <person name="Ng K."/>
            <person name="Yu B."/>
        </authorList>
    </citation>
    <scope>NUCLEOTIDE SEQUENCE</scope>
    <source>
        <strain evidence="1">NM73_A23</strain>
    </source>
</reference>
<evidence type="ECO:0000313" key="2">
    <source>
        <dbReference type="Proteomes" id="UP000308886"/>
    </source>
</evidence>
<sequence>MGSKFRFNPSTGTMEAESRVEADTKEQKISQDSMRKVHLKAGGKPNVSSTEGIVQFRERSDYTIFQFIEPRTQNVLGYIGGYALDFSFNLEQIKSTERMEQLLEGMKGLFRKMIAEQILRQVDKK</sequence>
<keyword evidence="2" id="KW-1185">Reference proteome</keyword>
<organism evidence="1 2">
    <name type="scientific">Palleniella muris</name>
    <dbReference type="NCBI Taxonomy" id="3038145"/>
    <lineage>
        <taxon>Bacteria</taxon>
        <taxon>Pseudomonadati</taxon>
        <taxon>Bacteroidota</taxon>
        <taxon>Bacteroidia</taxon>
        <taxon>Bacteroidales</taxon>
        <taxon>Prevotellaceae</taxon>
        <taxon>Palleniella</taxon>
    </lineage>
</organism>
<protein>
    <submittedName>
        <fullName evidence="1">Uncharacterized protein</fullName>
    </submittedName>
</protein>
<comment type="caution">
    <text evidence="1">The sequence shown here is derived from an EMBL/GenBank/DDBJ whole genome shotgun (WGS) entry which is preliminary data.</text>
</comment>
<evidence type="ECO:0000313" key="1">
    <source>
        <dbReference type="EMBL" id="TGX80521.1"/>
    </source>
</evidence>
<name>A0AC61QNT1_9BACT</name>
<dbReference type="EMBL" id="SRZC01000025">
    <property type="protein sequence ID" value="TGX80521.1"/>
    <property type="molecule type" value="Genomic_DNA"/>
</dbReference>